<sequence length="129" mass="15265">MGKETITQLVEFLNLVYLLYDPGSKMYEEKSITINNILSKCSTRNIKFLAQQSKRKKNDLDVKVSVRSLYIMKDKRIIEVLNYIVDYLPKYQEYIQQLKDQGYTMVGCCRKSKQTHETATIDNVYYNNR</sequence>
<proteinExistence type="predicted"/>
<dbReference type="OrthoDB" id="2282777at2759"/>
<protein>
    <submittedName>
        <fullName evidence="1">Uncharacterized protein</fullName>
    </submittedName>
</protein>
<name>A0A367IPS4_RHIAZ</name>
<evidence type="ECO:0000313" key="1">
    <source>
        <dbReference type="EMBL" id="RCH79501.1"/>
    </source>
</evidence>
<accession>A0A367IPS4</accession>
<organism evidence="1 2">
    <name type="scientific">Rhizopus azygosporus</name>
    <name type="common">Rhizopus microsporus var. azygosporus</name>
    <dbReference type="NCBI Taxonomy" id="86630"/>
    <lineage>
        <taxon>Eukaryota</taxon>
        <taxon>Fungi</taxon>
        <taxon>Fungi incertae sedis</taxon>
        <taxon>Mucoromycota</taxon>
        <taxon>Mucoromycotina</taxon>
        <taxon>Mucoromycetes</taxon>
        <taxon>Mucorales</taxon>
        <taxon>Mucorineae</taxon>
        <taxon>Rhizopodaceae</taxon>
        <taxon>Rhizopus</taxon>
    </lineage>
</organism>
<dbReference type="EMBL" id="PJQL01004457">
    <property type="protein sequence ID" value="RCH79501.1"/>
    <property type="molecule type" value="Genomic_DNA"/>
</dbReference>
<gene>
    <name evidence="1" type="ORF">CU097_002915</name>
</gene>
<dbReference type="AlphaFoldDB" id="A0A367IPS4"/>
<evidence type="ECO:0000313" key="2">
    <source>
        <dbReference type="Proteomes" id="UP000252139"/>
    </source>
</evidence>
<reference evidence="1 2" key="1">
    <citation type="journal article" date="2018" name="G3 (Bethesda)">
        <title>Phylogenetic and Phylogenomic Definition of Rhizopus Species.</title>
        <authorList>
            <person name="Gryganskyi A.P."/>
            <person name="Golan J."/>
            <person name="Dolatabadi S."/>
            <person name="Mondo S."/>
            <person name="Robb S."/>
            <person name="Idnurm A."/>
            <person name="Muszewska A."/>
            <person name="Steczkiewicz K."/>
            <person name="Masonjones S."/>
            <person name="Liao H.L."/>
            <person name="Gajdeczka M.T."/>
            <person name="Anike F."/>
            <person name="Vuek A."/>
            <person name="Anishchenko I.M."/>
            <person name="Voigt K."/>
            <person name="de Hoog G.S."/>
            <person name="Smith M.E."/>
            <person name="Heitman J."/>
            <person name="Vilgalys R."/>
            <person name="Stajich J.E."/>
        </authorList>
    </citation>
    <scope>NUCLEOTIDE SEQUENCE [LARGE SCALE GENOMIC DNA]</scope>
    <source>
        <strain evidence="1 2">CBS 357.93</strain>
    </source>
</reference>
<keyword evidence="2" id="KW-1185">Reference proteome</keyword>
<dbReference type="Proteomes" id="UP000252139">
    <property type="component" value="Unassembled WGS sequence"/>
</dbReference>
<comment type="caution">
    <text evidence="1">The sequence shown here is derived from an EMBL/GenBank/DDBJ whole genome shotgun (WGS) entry which is preliminary data.</text>
</comment>